<accession>A0A5B8VI36</accession>
<dbReference type="GO" id="GO:0009294">
    <property type="term" value="P:DNA-mediated transformation"/>
    <property type="evidence" value="ECO:0007669"/>
    <property type="project" value="InterPro"/>
</dbReference>
<proteinExistence type="inferred from homology"/>
<dbReference type="InterPro" id="IPR003488">
    <property type="entry name" value="DprA"/>
</dbReference>
<dbReference type="PANTHER" id="PTHR43022:SF1">
    <property type="entry name" value="PROTEIN SMF"/>
    <property type="match status" value="1"/>
</dbReference>
<dbReference type="AlphaFoldDB" id="A0A5B8VI36"/>
<sequence>MLTGRPPIEPLKEIVAYEALWNEQKASYKRLAVLFSQHPGSRPSDFLNEGVTTEFYEEIKAIVVNNVFGYKTNLLIKGTYDYPEKLNDAKEPLELLYYSGNLDYLSTRSVSIVGTRNPTPEGLKRTAKLVKLLVEDDFTIVSGLARGVDTHAHKTAIANGGRTVAVIGTPLDKVYPKENKEIQNVIAHNHLLISQVPFYRYRQQGIMGNRLFFPERNKTMSALSEGTVIIEAGETSGTLVQAKAALQQGRKLFILDSCFKNKAISWPEKFLKLGAIRVTEYADIINVLNQS</sequence>
<dbReference type="PANTHER" id="PTHR43022">
    <property type="entry name" value="PROTEIN SMF"/>
    <property type="match status" value="1"/>
</dbReference>
<dbReference type="RefSeq" id="WP_146779982.1">
    <property type="nucleotide sequence ID" value="NZ_CP042434.1"/>
</dbReference>
<feature type="domain" description="Smf/DprA SLOG" evidence="2">
    <location>
        <begin position="75"/>
        <end position="288"/>
    </location>
</feature>
<reference evidence="3 4" key="1">
    <citation type="journal article" date="2017" name="Int. J. Syst. Evol. Microbiol.">
        <title>Arachidicoccus ginsenosidivorans sp. nov., with ginsenoside-converting activity isolated from ginseng cultivating soil.</title>
        <authorList>
            <person name="Siddiqi M.Z."/>
            <person name="Aslam Z."/>
            <person name="Im W.T."/>
        </authorList>
    </citation>
    <scope>NUCLEOTIDE SEQUENCE [LARGE SCALE GENOMIC DNA]</scope>
    <source>
        <strain evidence="3 4">Gsoil 809</strain>
    </source>
</reference>
<keyword evidence="4" id="KW-1185">Reference proteome</keyword>
<evidence type="ECO:0000313" key="4">
    <source>
        <dbReference type="Proteomes" id="UP000321291"/>
    </source>
</evidence>
<comment type="similarity">
    <text evidence="1">Belongs to the DprA/Smf family.</text>
</comment>
<dbReference type="OrthoDB" id="9785707at2"/>
<dbReference type="SUPFAM" id="SSF102405">
    <property type="entry name" value="MCP/YpsA-like"/>
    <property type="match status" value="1"/>
</dbReference>
<evidence type="ECO:0000313" key="3">
    <source>
        <dbReference type="EMBL" id="QEC70721.1"/>
    </source>
</evidence>
<dbReference type="Proteomes" id="UP000321291">
    <property type="component" value="Chromosome"/>
</dbReference>
<evidence type="ECO:0000256" key="1">
    <source>
        <dbReference type="ARBA" id="ARBA00006525"/>
    </source>
</evidence>
<dbReference type="EMBL" id="CP042434">
    <property type="protein sequence ID" value="QEC70721.1"/>
    <property type="molecule type" value="Genomic_DNA"/>
</dbReference>
<dbReference type="InterPro" id="IPR057666">
    <property type="entry name" value="DrpA_SLOG"/>
</dbReference>
<name>A0A5B8VI36_9BACT</name>
<dbReference type="Gene3D" id="3.40.50.450">
    <property type="match status" value="1"/>
</dbReference>
<dbReference type="Pfam" id="PF02481">
    <property type="entry name" value="DNA_processg_A"/>
    <property type="match status" value="1"/>
</dbReference>
<dbReference type="KEGG" id="agi:FSB73_02455"/>
<gene>
    <name evidence="3" type="ORF">FSB73_02455</name>
</gene>
<evidence type="ECO:0000259" key="2">
    <source>
        <dbReference type="Pfam" id="PF02481"/>
    </source>
</evidence>
<protein>
    <submittedName>
        <fullName evidence="3">DNA-processing protein DprA</fullName>
    </submittedName>
</protein>
<organism evidence="3 4">
    <name type="scientific">Arachidicoccus ginsenosidivorans</name>
    <dbReference type="NCBI Taxonomy" id="496057"/>
    <lineage>
        <taxon>Bacteria</taxon>
        <taxon>Pseudomonadati</taxon>
        <taxon>Bacteroidota</taxon>
        <taxon>Chitinophagia</taxon>
        <taxon>Chitinophagales</taxon>
        <taxon>Chitinophagaceae</taxon>
        <taxon>Arachidicoccus</taxon>
    </lineage>
</organism>